<feature type="domain" description="SOCS box" evidence="4">
    <location>
        <begin position="384"/>
        <end position="428"/>
    </location>
</feature>
<feature type="repeat" description="ANK" evidence="3">
    <location>
        <begin position="138"/>
        <end position="170"/>
    </location>
</feature>
<proteinExistence type="predicted"/>
<dbReference type="InterPro" id="IPR002110">
    <property type="entry name" value="Ankyrin_rpt"/>
</dbReference>
<feature type="repeat" description="ANK" evidence="3">
    <location>
        <begin position="208"/>
        <end position="240"/>
    </location>
</feature>
<evidence type="ECO:0000256" key="3">
    <source>
        <dbReference type="PROSITE-ProRule" id="PRU00023"/>
    </source>
</evidence>
<reference evidence="6 7" key="1">
    <citation type="submission" date="2025-04" db="UniProtKB">
        <authorList>
            <consortium name="RefSeq"/>
        </authorList>
    </citation>
    <scope>IDENTIFICATION</scope>
    <source>
        <tissue evidence="6 7">Gonads</tissue>
    </source>
</reference>
<evidence type="ECO:0000256" key="1">
    <source>
        <dbReference type="ARBA" id="ARBA00022737"/>
    </source>
</evidence>
<dbReference type="InterPro" id="IPR036770">
    <property type="entry name" value="Ankyrin_rpt-contain_sf"/>
</dbReference>
<dbReference type="SMART" id="SM00253">
    <property type="entry name" value="SOCS"/>
    <property type="match status" value="1"/>
</dbReference>
<keyword evidence="1" id="KW-0677">Repeat</keyword>
<feature type="repeat" description="ANK" evidence="3">
    <location>
        <begin position="59"/>
        <end position="91"/>
    </location>
</feature>
<dbReference type="OrthoDB" id="21416at2759"/>
<dbReference type="STRING" id="7574.A0A1S3HQV0"/>
<keyword evidence="2 3" id="KW-0040">ANK repeat</keyword>
<accession>A0A1S3HQV0</accession>
<dbReference type="GeneID" id="106156154"/>
<dbReference type="AlphaFoldDB" id="A0A1S3HQV0"/>
<evidence type="ECO:0000313" key="5">
    <source>
        <dbReference type="Proteomes" id="UP000085678"/>
    </source>
</evidence>
<dbReference type="PANTHER" id="PTHR24171">
    <property type="entry name" value="ANKYRIN REPEAT DOMAIN-CONTAINING PROTEIN 39-RELATED"/>
    <property type="match status" value="1"/>
</dbReference>
<feature type="repeat" description="ANK" evidence="3">
    <location>
        <begin position="241"/>
        <end position="275"/>
    </location>
</feature>
<organism evidence="5 7">
    <name type="scientific">Lingula anatina</name>
    <name type="common">Brachiopod</name>
    <name type="synonym">Lingula unguis</name>
    <dbReference type="NCBI Taxonomy" id="7574"/>
    <lineage>
        <taxon>Eukaryota</taxon>
        <taxon>Metazoa</taxon>
        <taxon>Spiralia</taxon>
        <taxon>Lophotrochozoa</taxon>
        <taxon>Brachiopoda</taxon>
        <taxon>Linguliformea</taxon>
        <taxon>Lingulata</taxon>
        <taxon>Lingulida</taxon>
        <taxon>Linguloidea</taxon>
        <taxon>Lingulidae</taxon>
        <taxon>Lingula</taxon>
    </lineage>
</organism>
<protein>
    <submittedName>
        <fullName evidence="6 7">Serine/threonine-protein phosphatase 6 regulatory ankyrin repeat subunit B</fullName>
    </submittedName>
</protein>
<dbReference type="Gene3D" id="1.10.750.20">
    <property type="entry name" value="SOCS box"/>
    <property type="match status" value="1"/>
</dbReference>
<evidence type="ECO:0000259" key="4">
    <source>
        <dbReference type="PROSITE" id="PS50225"/>
    </source>
</evidence>
<dbReference type="Pfam" id="PF12796">
    <property type="entry name" value="Ank_2"/>
    <property type="match status" value="3"/>
</dbReference>
<dbReference type="RefSeq" id="XP_013386714.1">
    <property type="nucleotide sequence ID" value="XM_013531260.1"/>
</dbReference>
<dbReference type="InterPro" id="IPR001496">
    <property type="entry name" value="SOCS_box"/>
</dbReference>
<dbReference type="InterPro" id="IPR036036">
    <property type="entry name" value="SOCS_box-like_dom_sf"/>
</dbReference>
<dbReference type="PROSITE" id="PS50225">
    <property type="entry name" value="SOCS"/>
    <property type="match status" value="1"/>
</dbReference>
<dbReference type="RefSeq" id="XP_013388412.1">
    <property type="nucleotide sequence ID" value="XM_013532958.2"/>
</dbReference>
<evidence type="ECO:0000256" key="2">
    <source>
        <dbReference type="ARBA" id="ARBA00023043"/>
    </source>
</evidence>
<dbReference type="KEGG" id="lak:106157332"/>
<feature type="repeat" description="ANK" evidence="3">
    <location>
        <begin position="92"/>
        <end position="124"/>
    </location>
</feature>
<dbReference type="Proteomes" id="UP000085678">
    <property type="component" value="Unplaced"/>
</dbReference>
<dbReference type="FunFam" id="1.10.750.20:FF:000001">
    <property type="entry name" value="Ankyrin repeat and SOCS box containing 1"/>
    <property type="match status" value="1"/>
</dbReference>
<gene>
    <name evidence="7" type="primary">LOC106157332</name>
    <name evidence="6" type="synonym">LOC106156154</name>
</gene>
<dbReference type="Pfam" id="PF07525">
    <property type="entry name" value="SOCS_box"/>
    <property type="match status" value="1"/>
</dbReference>
<dbReference type="SUPFAM" id="SSF48403">
    <property type="entry name" value="Ankyrin repeat"/>
    <property type="match status" value="1"/>
</dbReference>
<sequence>MAQEGWLCTDTASRGIELTQRIVEASQEGDFDTIKSLLEAGVSVNAAEYNKTLFYASQNYMTPLQICAEHGFLECITLLIKHGAALDAKDRFEVTAVHLAAEKGYFQCLKALLDAGADCNIGTKYSRHGYYKAVPYPGGTTALHLAAKNNHVECVKELILSGADFNAPDQHGRTSLYIAAHEAHEECVLVQLSSALGRDILSLPVNITKETPLHECVRHGQRRAVRELLKHGSDVNHKNNAGFTPLHLAVQVTSFNFELLQDIVTMGYNVNLDIRDGNGVTALEHVSLNDKFVRQPEVAAFLVAYGANWKKLRSKQLTLLQQELLTKYTDRVLLHAMADSAASLPTVESLDLDTLTARGGMIRPHMPRLAFSEEKLEWYKNLSRNPRTLQHNCRCAIRSAMGMKRLKHIAILPLPQSLRDYLFLNIHQHLASLEGANGV</sequence>
<evidence type="ECO:0000313" key="7">
    <source>
        <dbReference type="RefSeq" id="XP_013388412.1"/>
    </source>
</evidence>
<dbReference type="SMART" id="SM00969">
    <property type="entry name" value="SOCS_box"/>
    <property type="match status" value="1"/>
</dbReference>
<dbReference type="SUPFAM" id="SSF158235">
    <property type="entry name" value="SOCS box-like"/>
    <property type="match status" value="1"/>
</dbReference>
<dbReference type="CDD" id="cd03716">
    <property type="entry name" value="SOCS_ASB_like"/>
    <property type="match status" value="1"/>
</dbReference>
<dbReference type="GeneID" id="106157332"/>
<name>A0A1S3HQV0_LINAN</name>
<dbReference type="KEGG" id="lak:106156154"/>
<dbReference type="PRINTS" id="PR01415">
    <property type="entry name" value="ANKYRIN"/>
</dbReference>
<dbReference type="Gene3D" id="1.25.40.20">
    <property type="entry name" value="Ankyrin repeat-containing domain"/>
    <property type="match status" value="2"/>
</dbReference>
<dbReference type="SMART" id="SM00248">
    <property type="entry name" value="ANK"/>
    <property type="match status" value="8"/>
</dbReference>
<keyword evidence="5" id="KW-1185">Reference proteome</keyword>
<dbReference type="PROSITE" id="PS50088">
    <property type="entry name" value="ANK_REPEAT"/>
    <property type="match status" value="5"/>
</dbReference>
<dbReference type="GO" id="GO:0035556">
    <property type="term" value="P:intracellular signal transduction"/>
    <property type="evidence" value="ECO:0007669"/>
    <property type="project" value="InterPro"/>
</dbReference>
<dbReference type="PROSITE" id="PS50297">
    <property type="entry name" value="ANK_REP_REGION"/>
    <property type="match status" value="4"/>
</dbReference>
<evidence type="ECO:0000313" key="6">
    <source>
        <dbReference type="RefSeq" id="XP_013386714.1"/>
    </source>
</evidence>